<evidence type="ECO:0000313" key="2">
    <source>
        <dbReference type="Proteomes" id="UP000263957"/>
    </source>
</evidence>
<comment type="caution">
    <text evidence="1">The sequence shown here is derived from an EMBL/GenBank/DDBJ whole genome shotgun (WGS) entry which is preliminary data.</text>
</comment>
<sequence>MIECDKHGPNEATFVCSHILETLRTKTPRGLNWDFDEEGGIQAFCDSCWNATDEEWLEISADTCRMICLGCLKDAAAINGFEFDPEPYRNAEGKA</sequence>
<name>A0A356W887_9PROT</name>
<gene>
    <name evidence="1" type="ORF">DD728_10195</name>
</gene>
<dbReference type="AlphaFoldDB" id="A0A356W887"/>
<reference evidence="1 2" key="1">
    <citation type="journal article" date="2018" name="Nat. Biotechnol.">
        <title>A standardized bacterial taxonomy based on genome phylogeny substantially revises the tree of life.</title>
        <authorList>
            <person name="Parks D.H."/>
            <person name="Chuvochina M."/>
            <person name="Waite D.W."/>
            <person name="Rinke C."/>
            <person name="Skarshewski A."/>
            <person name="Chaumeil P.A."/>
            <person name="Hugenholtz P."/>
        </authorList>
    </citation>
    <scope>NUCLEOTIDE SEQUENCE [LARGE SCALE GENOMIC DNA]</scope>
    <source>
        <strain evidence="1">UBA10378</strain>
    </source>
</reference>
<accession>A0A356W887</accession>
<organism evidence="1 2">
    <name type="scientific">Hyphomonas atlantica</name>
    <dbReference type="NCBI Taxonomy" id="1280948"/>
    <lineage>
        <taxon>Bacteria</taxon>
        <taxon>Pseudomonadati</taxon>
        <taxon>Pseudomonadota</taxon>
        <taxon>Alphaproteobacteria</taxon>
        <taxon>Hyphomonadales</taxon>
        <taxon>Hyphomonadaceae</taxon>
        <taxon>Hyphomonas</taxon>
    </lineage>
</organism>
<protein>
    <submittedName>
        <fullName evidence="1">Uncharacterized protein</fullName>
    </submittedName>
</protein>
<dbReference type="Proteomes" id="UP000263957">
    <property type="component" value="Unassembled WGS sequence"/>
</dbReference>
<evidence type="ECO:0000313" key="1">
    <source>
        <dbReference type="EMBL" id="HBQ49238.1"/>
    </source>
</evidence>
<dbReference type="EMBL" id="DOGS01000203">
    <property type="protein sequence ID" value="HBQ49238.1"/>
    <property type="molecule type" value="Genomic_DNA"/>
</dbReference>
<proteinExistence type="predicted"/>